<dbReference type="CDD" id="cd00207">
    <property type="entry name" value="fer2"/>
    <property type="match status" value="1"/>
</dbReference>
<dbReference type="SUPFAM" id="SSF54292">
    <property type="entry name" value="2Fe-2S ferredoxin-like"/>
    <property type="match status" value="1"/>
</dbReference>
<keyword evidence="4" id="KW-0408">Iron</keyword>
<evidence type="ECO:0000256" key="5">
    <source>
        <dbReference type="ARBA" id="ARBA00023014"/>
    </source>
</evidence>
<dbReference type="InterPro" id="IPR001041">
    <property type="entry name" value="2Fe-2S_ferredoxin-type"/>
</dbReference>
<dbReference type="Proteomes" id="UP001606210">
    <property type="component" value="Unassembled WGS sequence"/>
</dbReference>
<evidence type="ECO:0000256" key="3">
    <source>
        <dbReference type="ARBA" id="ARBA00023002"/>
    </source>
</evidence>
<dbReference type="Gene3D" id="3.10.20.30">
    <property type="match status" value="1"/>
</dbReference>
<dbReference type="InterPro" id="IPR006058">
    <property type="entry name" value="2Fe2S_fd_BS"/>
</dbReference>
<dbReference type="Gene3D" id="1.10.150.120">
    <property type="entry name" value="[2Fe-2S]-binding domain"/>
    <property type="match status" value="1"/>
</dbReference>
<dbReference type="InterPro" id="IPR012675">
    <property type="entry name" value="Beta-grasp_dom_sf"/>
</dbReference>
<keyword evidence="8" id="KW-1185">Reference proteome</keyword>
<dbReference type="InterPro" id="IPR002888">
    <property type="entry name" value="2Fe-2S-bd"/>
</dbReference>
<keyword evidence="3" id="KW-0560">Oxidoreductase</keyword>
<dbReference type="EMBL" id="JBIGHV010000006">
    <property type="protein sequence ID" value="MFG6431523.1"/>
    <property type="molecule type" value="Genomic_DNA"/>
</dbReference>
<accession>A0ABW7F4G8</accession>
<dbReference type="PROSITE" id="PS51085">
    <property type="entry name" value="2FE2S_FER_2"/>
    <property type="match status" value="1"/>
</dbReference>
<evidence type="ECO:0000259" key="6">
    <source>
        <dbReference type="PROSITE" id="PS51085"/>
    </source>
</evidence>
<dbReference type="PANTHER" id="PTHR44379:SF2">
    <property type="entry name" value="BLR6218 PROTEIN"/>
    <property type="match status" value="1"/>
</dbReference>
<keyword evidence="2" id="KW-0479">Metal-binding</keyword>
<evidence type="ECO:0000256" key="4">
    <source>
        <dbReference type="ARBA" id="ARBA00023004"/>
    </source>
</evidence>
<dbReference type="PANTHER" id="PTHR44379">
    <property type="entry name" value="OXIDOREDUCTASE WITH IRON-SULFUR SUBUNIT"/>
    <property type="match status" value="1"/>
</dbReference>
<keyword evidence="5" id="KW-0411">Iron-sulfur</keyword>
<dbReference type="SUPFAM" id="SSF47741">
    <property type="entry name" value="CO dehydrogenase ISP C-domain like"/>
    <property type="match status" value="1"/>
</dbReference>
<evidence type="ECO:0000256" key="1">
    <source>
        <dbReference type="ARBA" id="ARBA00022714"/>
    </source>
</evidence>
<dbReference type="Pfam" id="PF01799">
    <property type="entry name" value="Fer2_2"/>
    <property type="match status" value="1"/>
</dbReference>
<dbReference type="InterPro" id="IPR036010">
    <property type="entry name" value="2Fe-2S_ferredoxin-like_sf"/>
</dbReference>
<dbReference type="InterPro" id="IPR036884">
    <property type="entry name" value="2Fe-2S-bd_dom_sf"/>
</dbReference>
<reference evidence="7 8" key="1">
    <citation type="submission" date="2024-08" db="EMBL/GenBank/DDBJ databases">
        <authorList>
            <person name="Lu H."/>
        </authorList>
    </citation>
    <scope>NUCLEOTIDE SEQUENCE [LARGE SCALE GENOMIC DNA]</scope>
    <source>
        <strain evidence="7 8">LYH14W</strain>
    </source>
</reference>
<gene>
    <name evidence="7" type="ORF">ACG00Y_16510</name>
</gene>
<dbReference type="RefSeq" id="WP_394480660.1">
    <property type="nucleotide sequence ID" value="NZ_JBIGHV010000006.1"/>
</dbReference>
<organism evidence="7 8">
    <name type="scientific">Pelomonas parva</name>
    <dbReference type="NCBI Taxonomy" id="3299032"/>
    <lineage>
        <taxon>Bacteria</taxon>
        <taxon>Pseudomonadati</taxon>
        <taxon>Pseudomonadota</taxon>
        <taxon>Betaproteobacteria</taxon>
        <taxon>Burkholderiales</taxon>
        <taxon>Sphaerotilaceae</taxon>
        <taxon>Roseateles</taxon>
    </lineage>
</organism>
<evidence type="ECO:0000313" key="7">
    <source>
        <dbReference type="EMBL" id="MFG6431523.1"/>
    </source>
</evidence>
<keyword evidence="1" id="KW-0001">2Fe-2S</keyword>
<comment type="caution">
    <text evidence="7">The sequence shown here is derived from an EMBL/GenBank/DDBJ whole genome shotgun (WGS) entry which is preliminary data.</text>
</comment>
<dbReference type="InterPro" id="IPR051452">
    <property type="entry name" value="Diverse_Oxidoreductases"/>
</dbReference>
<proteinExistence type="predicted"/>
<dbReference type="Pfam" id="PF00111">
    <property type="entry name" value="Fer2"/>
    <property type="match status" value="1"/>
</dbReference>
<dbReference type="PROSITE" id="PS00197">
    <property type="entry name" value="2FE2S_FER_1"/>
    <property type="match status" value="1"/>
</dbReference>
<feature type="domain" description="2Fe-2S ferredoxin-type" evidence="6">
    <location>
        <begin position="1"/>
        <end position="76"/>
    </location>
</feature>
<protein>
    <submittedName>
        <fullName evidence="7">(2Fe-2S)-binding protein</fullName>
    </submittedName>
</protein>
<evidence type="ECO:0000256" key="2">
    <source>
        <dbReference type="ARBA" id="ARBA00022723"/>
    </source>
</evidence>
<evidence type="ECO:0000313" key="8">
    <source>
        <dbReference type="Proteomes" id="UP001606210"/>
    </source>
</evidence>
<sequence length="150" mass="15810">MDLQINGRRHAVAAEWRDESLLHVLREHLGLVGTKFGCGMGLCGACTVMLDGVATRSCVLPVSAAAGHELTTIEGLAGADGTPHPLQRQWLEHQVPQCGYCQAGQLMSAAALLKQNPRPDAAACEAAMAGNLCRCGTQQRIRGVLIQGLA</sequence>
<name>A0ABW7F4G8_9BURK</name>